<evidence type="ECO:0000313" key="1">
    <source>
        <dbReference type="EMBL" id="MFC0252250.1"/>
    </source>
</evidence>
<dbReference type="EMBL" id="JBHLWP010000010">
    <property type="protein sequence ID" value="MFC0252250.1"/>
    <property type="molecule type" value="Genomic_DNA"/>
</dbReference>
<name>A0ABV6FFD8_9BURK</name>
<organism evidence="1 2">
    <name type="scientific">Massilia consociata</name>
    <dbReference type="NCBI Taxonomy" id="760117"/>
    <lineage>
        <taxon>Bacteria</taxon>
        <taxon>Pseudomonadati</taxon>
        <taxon>Pseudomonadota</taxon>
        <taxon>Betaproteobacteria</taxon>
        <taxon>Burkholderiales</taxon>
        <taxon>Oxalobacteraceae</taxon>
        <taxon>Telluria group</taxon>
        <taxon>Massilia</taxon>
    </lineage>
</organism>
<accession>A0ABV6FFD8</accession>
<sequence length="126" mass="14438">MFQDGQIRLCIPDLTLVRLVHLISGMDEDTPECIQSGAVASTMTGYTEWVSTDVPTITIGWDWQIQTSNNQLSLKRLGEPRSNVILQDNIGVDLSQQYADRILSEWVDAMEWKNETLQYLNRRYST</sequence>
<comment type="caution">
    <text evidence="1">The sequence shown here is derived from an EMBL/GenBank/DDBJ whole genome shotgun (WGS) entry which is preliminary data.</text>
</comment>
<dbReference type="Pfam" id="PF16245">
    <property type="entry name" value="DUF4902"/>
    <property type="match status" value="1"/>
</dbReference>
<keyword evidence="2" id="KW-1185">Reference proteome</keyword>
<dbReference type="RefSeq" id="WP_379679016.1">
    <property type="nucleotide sequence ID" value="NZ_JBHLWP010000010.1"/>
</dbReference>
<dbReference type="Gene3D" id="3.10.450.610">
    <property type="match status" value="1"/>
</dbReference>
<reference evidence="1 2" key="1">
    <citation type="submission" date="2024-09" db="EMBL/GenBank/DDBJ databases">
        <authorList>
            <person name="Sun Q."/>
            <person name="Mori K."/>
        </authorList>
    </citation>
    <scope>NUCLEOTIDE SEQUENCE [LARGE SCALE GENOMIC DNA]</scope>
    <source>
        <strain evidence="1 2">CCM 7792</strain>
    </source>
</reference>
<proteinExistence type="predicted"/>
<dbReference type="Proteomes" id="UP001589773">
    <property type="component" value="Unassembled WGS sequence"/>
</dbReference>
<dbReference type="InterPro" id="IPR032598">
    <property type="entry name" value="RsaM-like"/>
</dbReference>
<evidence type="ECO:0000313" key="2">
    <source>
        <dbReference type="Proteomes" id="UP001589773"/>
    </source>
</evidence>
<protein>
    <submittedName>
        <fullName evidence="1">DUF4902 domain-containing protein</fullName>
    </submittedName>
</protein>
<gene>
    <name evidence="1" type="ORF">ACFFJK_10145</name>
</gene>